<evidence type="ECO:0000313" key="2">
    <source>
        <dbReference type="Proteomes" id="UP000810207"/>
    </source>
</evidence>
<proteinExistence type="predicted"/>
<reference evidence="1 2" key="1">
    <citation type="submission" date="2021-03" db="EMBL/GenBank/DDBJ databases">
        <title>Genomic Encyclopedia of Type Strains, Phase IV (KMG-IV): sequencing the most valuable type-strain genomes for metagenomic binning, comparative biology and taxonomic classification.</title>
        <authorList>
            <person name="Goeker M."/>
        </authorList>
    </citation>
    <scope>NUCLEOTIDE SEQUENCE [LARGE SCALE GENOMIC DNA]</scope>
    <source>
        <strain evidence="1 2">DSM 21292</strain>
    </source>
</reference>
<dbReference type="EMBL" id="JAGIKV010000038">
    <property type="protein sequence ID" value="MBP2249425.1"/>
    <property type="molecule type" value="Genomic_DNA"/>
</dbReference>
<organism evidence="1 2">
    <name type="scientific">Paenibacillus xylanexedens</name>
    <dbReference type="NCBI Taxonomy" id="528191"/>
    <lineage>
        <taxon>Bacteria</taxon>
        <taxon>Bacillati</taxon>
        <taxon>Bacillota</taxon>
        <taxon>Bacilli</taxon>
        <taxon>Bacillales</taxon>
        <taxon>Paenibacillaceae</taxon>
        <taxon>Paenibacillus</taxon>
    </lineage>
</organism>
<gene>
    <name evidence="1" type="ORF">J2Z28_006120</name>
</gene>
<keyword evidence="2" id="KW-1185">Reference proteome</keyword>
<name>A0ABS4S2R9_PAEXY</name>
<dbReference type="Proteomes" id="UP000810207">
    <property type="component" value="Unassembled WGS sequence"/>
</dbReference>
<comment type="caution">
    <text evidence="1">The sequence shown here is derived from an EMBL/GenBank/DDBJ whole genome shotgun (WGS) entry which is preliminary data.</text>
</comment>
<protein>
    <submittedName>
        <fullName evidence="1">Uncharacterized protein</fullName>
    </submittedName>
</protein>
<accession>A0ABS4S2R9</accession>
<sequence length="56" mass="6524">MQKGNEKVRFGTRYYLYNEVNRGPFPQASNDNAIWRRTLDVLGRTDYSAQHLVGYG</sequence>
<evidence type="ECO:0000313" key="1">
    <source>
        <dbReference type="EMBL" id="MBP2249425.1"/>
    </source>
</evidence>